<reference evidence="1 2" key="1">
    <citation type="submission" date="2018-08" db="EMBL/GenBank/DDBJ databases">
        <title>A genome reference for cultivated species of the human gut microbiota.</title>
        <authorList>
            <person name="Zou Y."/>
            <person name="Xue W."/>
            <person name="Luo G."/>
        </authorList>
    </citation>
    <scope>NUCLEOTIDE SEQUENCE [LARGE SCALE GENOMIC DNA]</scope>
    <source>
        <strain evidence="1 2">OM05-15BH</strain>
    </source>
</reference>
<name>A0A3E5B6T4_9BACE</name>
<protein>
    <submittedName>
        <fullName evidence="1">Uncharacterized protein</fullName>
    </submittedName>
</protein>
<sequence length="116" mass="13587">MKKKTTRDVISDGFRWTEAMRIVRADHPEVTIILPNEKIQVRPGDDVRSLIIPYVAVIRQALDSKKVGEWKGYTAECRIRQVRRLLTHYFYFHEGCISEQDFNLLVEDLLFVHKAG</sequence>
<dbReference type="AlphaFoldDB" id="A0A3E5B6T4"/>
<gene>
    <name evidence="1" type="ORF">DXB65_16475</name>
</gene>
<organism evidence="1 2">
    <name type="scientific">Bacteroides oleiciplenus</name>
    <dbReference type="NCBI Taxonomy" id="626931"/>
    <lineage>
        <taxon>Bacteria</taxon>
        <taxon>Pseudomonadati</taxon>
        <taxon>Bacteroidota</taxon>
        <taxon>Bacteroidia</taxon>
        <taxon>Bacteroidales</taxon>
        <taxon>Bacteroidaceae</taxon>
        <taxon>Bacteroides</taxon>
    </lineage>
</organism>
<dbReference type="EMBL" id="QSUL01000011">
    <property type="protein sequence ID" value="RGN33321.1"/>
    <property type="molecule type" value="Genomic_DNA"/>
</dbReference>
<evidence type="ECO:0000313" key="1">
    <source>
        <dbReference type="EMBL" id="RGN33321.1"/>
    </source>
</evidence>
<accession>A0A3E5B6T4</accession>
<evidence type="ECO:0000313" key="2">
    <source>
        <dbReference type="Proteomes" id="UP000260983"/>
    </source>
</evidence>
<dbReference type="Proteomes" id="UP000260983">
    <property type="component" value="Unassembled WGS sequence"/>
</dbReference>
<proteinExistence type="predicted"/>
<comment type="caution">
    <text evidence="1">The sequence shown here is derived from an EMBL/GenBank/DDBJ whole genome shotgun (WGS) entry which is preliminary data.</text>
</comment>